<dbReference type="InterPro" id="IPR015943">
    <property type="entry name" value="WD40/YVTN_repeat-like_dom_sf"/>
</dbReference>
<dbReference type="InterPro" id="IPR002372">
    <property type="entry name" value="PQQ_rpt_dom"/>
</dbReference>
<evidence type="ECO:0000256" key="2">
    <source>
        <dbReference type="SAM" id="MobiDB-lite"/>
    </source>
</evidence>
<keyword evidence="3" id="KW-0472">Membrane</keyword>
<feature type="compositionally biased region" description="Basic and acidic residues" evidence="2">
    <location>
        <begin position="280"/>
        <end position="301"/>
    </location>
</feature>
<dbReference type="Gene3D" id="2.130.10.10">
    <property type="entry name" value="YVTN repeat-like/Quinoprotein amine dehydrogenase"/>
    <property type="match status" value="2"/>
</dbReference>
<evidence type="ECO:0000259" key="4">
    <source>
        <dbReference type="Pfam" id="PF13360"/>
    </source>
</evidence>
<evidence type="ECO:0000256" key="1">
    <source>
        <dbReference type="SAM" id="Coils"/>
    </source>
</evidence>
<feature type="domain" description="Pyrrolo-quinoline quinone repeat" evidence="4">
    <location>
        <begin position="529"/>
        <end position="621"/>
    </location>
</feature>
<proteinExistence type="predicted"/>
<feature type="coiled-coil region" evidence="1">
    <location>
        <begin position="203"/>
        <end position="230"/>
    </location>
</feature>
<dbReference type="EMBL" id="DRTX01000085">
    <property type="protein sequence ID" value="HHF53018.1"/>
    <property type="molecule type" value="Genomic_DNA"/>
</dbReference>
<dbReference type="InterPro" id="IPR011047">
    <property type="entry name" value="Quinoprotein_ADH-like_sf"/>
</dbReference>
<protein>
    <recommendedName>
        <fullName evidence="4">Pyrrolo-quinoline quinone repeat domain-containing protein</fullName>
    </recommendedName>
</protein>
<keyword evidence="3" id="KW-0812">Transmembrane</keyword>
<dbReference type="SUPFAM" id="SSF50998">
    <property type="entry name" value="Quinoprotein alcohol dehydrogenase-like"/>
    <property type="match status" value="2"/>
</dbReference>
<dbReference type="SMART" id="SM00564">
    <property type="entry name" value="PQQ"/>
    <property type="match status" value="6"/>
</dbReference>
<reference evidence="5" key="1">
    <citation type="journal article" date="2020" name="mSystems">
        <title>Genome- and Community-Level Interaction Insights into Carbon Utilization and Element Cycling Functions of Hydrothermarchaeota in Hydrothermal Sediment.</title>
        <authorList>
            <person name="Zhou Z."/>
            <person name="Liu Y."/>
            <person name="Xu W."/>
            <person name="Pan J."/>
            <person name="Luo Z.H."/>
            <person name="Li M."/>
        </authorList>
    </citation>
    <scope>NUCLEOTIDE SEQUENCE [LARGE SCALE GENOMIC DNA]</scope>
    <source>
        <strain evidence="5">HyVt-96</strain>
    </source>
</reference>
<dbReference type="InterPro" id="IPR018391">
    <property type="entry name" value="PQQ_b-propeller_rpt"/>
</dbReference>
<comment type="caution">
    <text evidence="5">The sequence shown here is derived from an EMBL/GenBank/DDBJ whole genome shotgun (WGS) entry which is preliminary data.</text>
</comment>
<feature type="domain" description="Pyrrolo-quinoline quinone repeat" evidence="4">
    <location>
        <begin position="639"/>
        <end position="768"/>
    </location>
</feature>
<organism evidence="5">
    <name type="scientific">candidate division WOR-3 bacterium</name>
    <dbReference type="NCBI Taxonomy" id="2052148"/>
    <lineage>
        <taxon>Bacteria</taxon>
        <taxon>Bacteria division WOR-3</taxon>
    </lineage>
</organism>
<name>A0A7V5HMT3_UNCW3</name>
<evidence type="ECO:0000313" key="5">
    <source>
        <dbReference type="EMBL" id="HHF53018.1"/>
    </source>
</evidence>
<dbReference type="PANTHER" id="PTHR34512">
    <property type="entry name" value="CELL SURFACE PROTEIN"/>
    <property type="match status" value="1"/>
</dbReference>
<feature type="region of interest" description="Disordered" evidence="2">
    <location>
        <begin position="280"/>
        <end position="310"/>
    </location>
</feature>
<dbReference type="Proteomes" id="UP000886050">
    <property type="component" value="Unassembled WGS sequence"/>
</dbReference>
<dbReference type="AlphaFoldDB" id="A0A7V5HMT3"/>
<sequence>MTIKAILFIISIMDFNAALNNYKNLSEKLIAIRSALDKLEDFFQKGEITEKQYKILRKDYEKELNAIQSELTALKKKVRENLERMRREREQKIAEYDRYKALIMIGEIDGHSGKSKLEGILKDITNLNYRIKQMELLLNVQNPKQIDEIKTLRPSEIPPLPEIIPIDKLFKMEDELKKKRLSGVPGDYVKAFEELDKKISDTRAFLEGFLNRMLEEKNKLEEEAGKLVIKLRVGGENEQQARKDLMEIIKIVKDYDALTQKISKALKALDERMETRIRHKAKEVERAQVETHRERESEPKPKSKPTPEPVKKIEEEFEEETFELSPEEFEEAKEVLKKIVEEKAQKELTETNEEAAPIVEEPPPEAVEELPKISMKGPPKPVRRVTRKPSRKRIPVVAIILGIIVAGGLGFLGYRFFPKKTAKILPVLEQRYIFMGNPQHNYGTVAFITEDIPKPAWTLDLGGVLSQPLIVGGSLYLGNEKGTLFCVDTSGRILWSKTLAGGVLSAPVDHGEDILAGTENGLLYFIYNTGDIHTRMDIGGSILATPAVIKNKAYVTLFQKGIRAINLEGKSTVWSYAPGDIFKSTPAVDGKMVFVGDFARRFYAFSVNDGKILWSFVSEGAIEAPPVVIDKSIVCADNSGYVYRIRKEDGKILWKTSTGNPIPGSPAVKDSVVVVANSMGDVVGISLVDGKVEWTFSTGSVILSTPVIVDKFALVTTTSGEFGEIYAFELKTGKAAWVIPVPTPLDVSPVIVDKYLIVAGRNGQLFAYKTY</sequence>
<dbReference type="Pfam" id="PF13360">
    <property type="entry name" value="PQQ_2"/>
    <property type="match status" value="3"/>
</dbReference>
<keyword evidence="3" id="KW-1133">Transmembrane helix</keyword>
<feature type="domain" description="Pyrrolo-quinoline quinone repeat" evidence="4">
    <location>
        <begin position="454"/>
        <end position="525"/>
    </location>
</feature>
<dbReference type="PANTHER" id="PTHR34512:SF30">
    <property type="entry name" value="OUTER MEMBRANE PROTEIN ASSEMBLY FACTOR BAMB"/>
    <property type="match status" value="1"/>
</dbReference>
<accession>A0A7V5HMT3</accession>
<gene>
    <name evidence="5" type="ORF">ENL43_01475</name>
</gene>
<keyword evidence="1" id="KW-0175">Coiled coil</keyword>
<evidence type="ECO:0000256" key="3">
    <source>
        <dbReference type="SAM" id="Phobius"/>
    </source>
</evidence>
<feature type="transmembrane region" description="Helical" evidence="3">
    <location>
        <begin position="394"/>
        <end position="417"/>
    </location>
</feature>
<feature type="coiled-coil region" evidence="1">
    <location>
        <begin position="50"/>
        <end position="102"/>
    </location>
</feature>